<feature type="domain" description="Ig-like" evidence="4">
    <location>
        <begin position="651"/>
        <end position="737"/>
    </location>
</feature>
<dbReference type="InterPro" id="IPR003599">
    <property type="entry name" value="Ig_sub"/>
</dbReference>
<reference evidence="6" key="1">
    <citation type="submission" date="2025-08" db="UniProtKB">
        <authorList>
            <consortium name="RefSeq"/>
        </authorList>
    </citation>
    <scope>IDENTIFICATION</scope>
    <source>
        <tissue evidence="6">Testes</tissue>
    </source>
</reference>
<dbReference type="InterPro" id="IPR056861">
    <property type="entry name" value="HMCN1-like_VWA"/>
</dbReference>
<dbReference type="InterPro" id="IPR036179">
    <property type="entry name" value="Ig-like_dom_sf"/>
</dbReference>
<dbReference type="PANTHER" id="PTHR45080">
    <property type="entry name" value="CONTACTIN 5"/>
    <property type="match status" value="1"/>
</dbReference>
<dbReference type="SMART" id="SM00406">
    <property type="entry name" value="IGv"/>
    <property type="match status" value="6"/>
</dbReference>
<dbReference type="InterPro" id="IPR013783">
    <property type="entry name" value="Ig-like_fold"/>
</dbReference>
<feature type="domain" description="Ig-like" evidence="4">
    <location>
        <begin position="397"/>
        <end position="479"/>
    </location>
</feature>
<dbReference type="PROSITE" id="PS50835">
    <property type="entry name" value="IG_LIKE"/>
    <property type="match status" value="12"/>
</dbReference>
<dbReference type="InterPro" id="IPR050958">
    <property type="entry name" value="Cell_Adh-Cytoskel_Orgn"/>
</dbReference>
<feature type="domain" description="Ig-like" evidence="4">
    <location>
        <begin position="834"/>
        <end position="920"/>
    </location>
</feature>
<dbReference type="InterPro" id="IPR013106">
    <property type="entry name" value="Ig_V-set"/>
</dbReference>
<evidence type="ECO:0000256" key="3">
    <source>
        <dbReference type="ARBA" id="ARBA00022729"/>
    </source>
</evidence>
<evidence type="ECO:0000259" key="4">
    <source>
        <dbReference type="PROSITE" id="PS50835"/>
    </source>
</evidence>
<dbReference type="SMART" id="SM00409">
    <property type="entry name" value="IG"/>
    <property type="match status" value="12"/>
</dbReference>
<sequence length="1270" mass="139453">MSLSAIETALTISLPSSFIYVFTDARAKDFDLTENVLKLIQEKQSQVVFVMTGDCGNRSHVGFQAYEDIAATSSGQLFMLNKSDVDEVRFRVRVLFRFVEKTKSIHCGYLRYVNVTLVCPVPPVIGHSPSNYTAIKDTTVTLRCPAHGTPKPTITWQRNGQIISPNDPSYYIRSDGSLQIDGVHTSDSGTYVCMASNPAGVNSKNIHLIVHVAPSIIGDVSQVVTVTLGEPITLPCHAESIPPPTKSWTKENLTISRNNLHYEVKNSGSLHISRVESSDSGVYICTISNVVGDTKKEIRLKVNVPPRISPGPSHITAVVGDSVILPCESIGDPVPDVRWNHNEWRLNMNSEDFLLLDSGSLQISNVKVKSGGRYRCSITSIAGSDTKDITLTVQEPPNIADTPKVVDSFPNSRVTIPCPVTGFPRPHITWYKDGKVVDTSDHGLRVRSDGSLFIMNTEDEDRGYYTCHAVNDAGSANITLLLNINVLLECEVSGNPEPEVRWQKNGQYFNIDDITVRILDVGSLQIDITRRTDGGRYTCIADSIAGTDTKDIFLTVQEPPIIDKNVPTEVEGLKNNRLFLHCPTSGSPRPEITWYKNNKRIDFDPNVLKMSNGSLMISSAKADDSGQYTCKVHNPAGATNLTIDVTIMEKPVIKKGPKEVDVTVGEPVVLPCEADGKPAPNIMWQKDFKTLSLDGQSMKIMKVGSLSIANTRRDDAGNYMCMASNEKGVDSITIRLNVHERPSIITTGEHNITTTAHEDVRLPCEAQGTPIPNIKWLRNGQQLSGNEFGFEILKDGSLNIYNGESADSGVYQCIAENPVGVDTKEYYVTFNVPPRIAEGPNQLTVILGNPVILPCEASGDPLPTVEWKKDSHLLMAFGQVRRQLEIGSLQIDSTRAIDTGVYVCTVSNIAGTATRTVKLTIQEPPTIIGGLPRNITSIVNTEVTLRCSANGIPPPKIIWLKKARLLPIDGNELRQLSDGSLRIKNVQPYDSGIYICMASSPAGNATINIDLTVNVPPRLRGSDIVTEKTLISNQPLFLECPIEEAVPAPSIRWTKDGLTLSSAQDGLLIMSGGRILQIPNVELTDAGRYKCIADNPAGNSSKIYDVIVHVPPSIEESEFPIDKMAIESHPVTLECESIAIPPPVLTWLKDGQPVTPNDRGIKITTQGRYLQIDNVQLFHEAEYTCISSNEAGNSTKIINLSVLTQRNNEDPWKAILDWRNTPTEGTHSSSVQRLMSHRTRTLLLTANRLLHPKVVDGVTDDNKQRRRKSK</sequence>
<dbReference type="GeneID" id="100366398"/>
<comment type="subcellular location">
    <subcellularLocation>
        <location evidence="1">Secreted</location>
    </subcellularLocation>
</comment>
<dbReference type="RefSeq" id="XP_002733470.1">
    <property type="nucleotide sequence ID" value="XM_002733424.1"/>
</dbReference>
<dbReference type="InterPro" id="IPR007110">
    <property type="entry name" value="Ig-like_dom"/>
</dbReference>
<dbReference type="Proteomes" id="UP000694865">
    <property type="component" value="Unplaced"/>
</dbReference>
<feature type="domain" description="Ig-like" evidence="4">
    <location>
        <begin position="123"/>
        <end position="207"/>
    </location>
</feature>
<dbReference type="InterPro" id="IPR013098">
    <property type="entry name" value="Ig_I-set"/>
</dbReference>
<feature type="domain" description="Ig-like" evidence="4">
    <location>
        <begin position="1112"/>
        <end position="1201"/>
    </location>
</feature>
<dbReference type="InterPro" id="IPR003598">
    <property type="entry name" value="Ig_sub2"/>
</dbReference>
<keyword evidence="2" id="KW-0964">Secreted</keyword>
<name>A0ABM0GMY1_SACKO</name>
<feature type="domain" description="Ig-like" evidence="4">
    <location>
        <begin position="214"/>
        <end position="303"/>
    </location>
</feature>
<feature type="domain" description="Ig-like" evidence="4">
    <location>
        <begin position="488"/>
        <end position="555"/>
    </location>
</feature>
<organism evidence="5 6">
    <name type="scientific">Saccoglossus kowalevskii</name>
    <name type="common">Acorn worm</name>
    <dbReference type="NCBI Taxonomy" id="10224"/>
    <lineage>
        <taxon>Eukaryota</taxon>
        <taxon>Metazoa</taxon>
        <taxon>Hemichordata</taxon>
        <taxon>Enteropneusta</taxon>
        <taxon>Harrimaniidae</taxon>
        <taxon>Saccoglossus</taxon>
    </lineage>
</organism>
<dbReference type="PANTHER" id="PTHR45080:SF34">
    <property type="entry name" value="MYOSIN LIGHT CHAIN KINASE, SMOOTH MUSCLE-LIKE"/>
    <property type="match status" value="1"/>
</dbReference>
<feature type="domain" description="Ig-like" evidence="4">
    <location>
        <begin position="559"/>
        <end position="646"/>
    </location>
</feature>
<protein>
    <submittedName>
        <fullName evidence="6">Hemicentin-1-like</fullName>
    </submittedName>
</protein>
<dbReference type="SUPFAM" id="SSF48726">
    <property type="entry name" value="Immunoglobulin"/>
    <property type="match status" value="12"/>
</dbReference>
<evidence type="ECO:0000313" key="6">
    <source>
        <dbReference type="RefSeq" id="XP_002733470.1"/>
    </source>
</evidence>
<evidence type="ECO:0000313" key="5">
    <source>
        <dbReference type="Proteomes" id="UP000694865"/>
    </source>
</evidence>
<feature type="domain" description="Ig-like" evidence="4">
    <location>
        <begin position="742"/>
        <end position="829"/>
    </location>
</feature>
<accession>A0ABM0GMY1</accession>
<dbReference type="Gene3D" id="2.60.40.10">
    <property type="entry name" value="Immunoglobulins"/>
    <property type="match status" value="12"/>
</dbReference>
<gene>
    <name evidence="6" type="primary">LOC100366398</name>
</gene>
<keyword evidence="3" id="KW-0732">Signal</keyword>
<dbReference type="Pfam" id="PF25106">
    <property type="entry name" value="VWA_4"/>
    <property type="match status" value="1"/>
</dbReference>
<feature type="domain" description="Ig-like" evidence="4">
    <location>
        <begin position="306"/>
        <end position="392"/>
    </location>
</feature>
<dbReference type="SMART" id="SM00408">
    <property type="entry name" value="IGc2"/>
    <property type="match status" value="12"/>
</dbReference>
<dbReference type="Pfam" id="PF07679">
    <property type="entry name" value="I-set"/>
    <property type="match status" value="5"/>
</dbReference>
<proteinExistence type="predicted"/>
<evidence type="ECO:0000256" key="2">
    <source>
        <dbReference type="ARBA" id="ARBA00022525"/>
    </source>
</evidence>
<dbReference type="Pfam" id="PF13927">
    <property type="entry name" value="Ig_3"/>
    <property type="match status" value="7"/>
</dbReference>
<dbReference type="CDD" id="cd00096">
    <property type="entry name" value="Ig"/>
    <property type="match status" value="2"/>
</dbReference>
<evidence type="ECO:0000256" key="1">
    <source>
        <dbReference type="ARBA" id="ARBA00004613"/>
    </source>
</evidence>
<feature type="domain" description="Ig-like" evidence="4">
    <location>
        <begin position="925"/>
        <end position="1014"/>
    </location>
</feature>
<feature type="domain" description="Ig-like" evidence="4">
    <location>
        <begin position="1017"/>
        <end position="1109"/>
    </location>
</feature>
<keyword evidence="5" id="KW-1185">Reference proteome</keyword>